<dbReference type="EMBL" id="JBHTMV010000004">
    <property type="protein sequence ID" value="MFD1294386.1"/>
    <property type="molecule type" value="Genomic_DNA"/>
</dbReference>
<name>A0ABW3WPQ6_9FLAO</name>
<gene>
    <name evidence="2" type="ORF">ACFQ5N_11115</name>
</gene>
<evidence type="ECO:0000256" key="1">
    <source>
        <dbReference type="SAM" id="Coils"/>
    </source>
</evidence>
<reference evidence="3" key="1">
    <citation type="journal article" date="2019" name="Int. J. Syst. Evol. Microbiol.">
        <title>The Global Catalogue of Microorganisms (GCM) 10K type strain sequencing project: providing services to taxonomists for standard genome sequencing and annotation.</title>
        <authorList>
            <consortium name="The Broad Institute Genomics Platform"/>
            <consortium name="The Broad Institute Genome Sequencing Center for Infectious Disease"/>
            <person name="Wu L."/>
            <person name="Ma J."/>
        </authorList>
    </citation>
    <scope>NUCLEOTIDE SEQUENCE [LARGE SCALE GENOMIC DNA]</scope>
    <source>
        <strain evidence="3">CCUG 62221</strain>
    </source>
</reference>
<proteinExistence type="predicted"/>
<dbReference type="RefSeq" id="WP_386809573.1">
    <property type="nucleotide sequence ID" value="NZ_JBHTMV010000004.1"/>
</dbReference>
<accession>A0ABW3WPQ6</accession>
<keyword evidence="1" id="KW-0175">Coiled coil</keyword>
<organism evidence="2 3">
    <name type="scientific">Lutibacter holmesii</name>
    <dbReference type="NCBI Taxonomy" id="1137985"/>
    <lineage>
        <taxon>Bacteria</taxon>
        <taxon>Pseudomonadati</taxon>
        <taxon>Bacteroidota</taxon>
        <taxon>Flavobacteriia</taxon>
        <taxon>Flavobacteriales</taxon>
        <taxon>Flavobacteriaceae</taxon>
        <taxon>Lutibacter</taxon>
    </lineage>
</organism>
<comment type="caution">
    <text evidence="2">The sequence shown here is derived from an EMBL/GenBank/DDBJ whole genome shotgun (WGS) entry which is preliminary data.</text>
</comment>
<feature type="coiled-coil region" evidence="1">
    <location>
        <begin position="96"/>
        <end position="123"/>
    </location>
</feature>
<evidence type="ECO:0000313" key="3">
    <source>
        <dbReference type="Proteomes" id="UP001597241"/>
    </source>
</evidence>
<keyword evidence="3" id="KW-1185">Reference proteome</keyword>
<sequence>MKTKSIVEFLSLSCSLYVLAKNTELLERIKELSGKGKDEIDKIISETKLDENGEELKAIDKIILKSFELKEEFYEKVEQLVAEFYKKVNIAHIEEINGLNARVEQADRTIALLEARLNKLEEK</sequence>
<evidence type="ECO:0000313" key="2">
    <source>
        <dbReference type="EMBL" id="MFD1294386.1"/>
    </source>
</evidence>
<dbReference type="Proteomes" id="UP001597241">
    <property type="component" value="Unassembled WGS sequence"/>
</dbReference>
<protein>
    <submittedName>
        <fullName evidence="2">Uncharacterized protein</fullName>
    </submittedName>
</protein>